<reference evidence="2 3" key="1">
    <citation type="submission" date="2012-06" db="EMBL/GenBank/DDBJ databases">
        <title>Complete sequence of Thiocystis violascens DSM 198.</title>
        <authorList>
            <consortium name="US DOE Joint Genome Institute"/>
            <person name="Lucas S."/>
            <person name="Han J."/>
            <person name="Lapidus A."/>
            <person name="Cheng J.-F."/>
            <person name="Goodwin L."/>
            <person name="Pitluck S."/>
            <person name="Peters L."/>
            <person name="Ovchinnikova G."/>
            <person name="Teshima H."/>
            <person name="Detter J.C."/>
            <person name="Han C."/>
            <person name="Tapia R."/>
            <person name="Land M."/>
            <person name="Hauser L."/>
            <person name="Kyrpides N."/>
            <person name="Ivanova N."/>
            <person name="Pagani I."/>
            <person name="Vogl K."/>
            <person name="Liu Z."/>
            <person name="Frigaard N.-U."/>
            <person name="Bryant D."/>
            <person name="Woyke T."/>
        </authorList>
    </citation>
    <scope>NUCLEOTIDE SEQUENCE [LARGE SCALE GENOMIC DNA]</scope>
    <source>
        <strain evidence="3">ATCC 17096 / DSM 198 / 6111</strain>
    </source>
</reference>
<name>I3YGZ1_THIV6</name>
<dbReference type="AlphaFoldDB" id="I3YGZ1"/>
<protein>
    <submittedName>
        <fullName evidence="2">Uncharacterized protein</fullName>
    </submittedName>
</protein>
<dbReference type="HOGENOM" id="CLU_3240875_0_0_6"/>
<feature type="compositionally biased region" description="Basic and acidic residues" evidence="1">
    <location>
        <begin position="1"/>
        <end position="26"/>
    </location>
</feature>
<proteinExistence type="predicted"/>
<accession>I3YGZ1</accession>
<organism evidence="2 3">
    <name type="scientific">Thiocystis violascens (strain ATCC 17096 / DSM 198 / 6111)</name>
    <name type="common">Chromatium violascens</name>
    <dbReference type="NCBI Taxonomy" id="765911"/>
    <lineage>
        <taxon>Bacteria</taxon>
        <taxon>Pseudomonadati</taxon>
        <taxon>Pseudomonadota</taxon>
        <taxon>Gammaproteobacteria</taxon>
        <taxon>Chromatiales</taxon>
        <taxon>Chromatiaceae</taxon>
        <taxon>Thiocystis</taxon>
    </lineage>
</organism>
<feature type="compositionally biased region" description="Basic and acidic residues" evidence="1">
    <location>
        <begin position="34"/>
        <end position="43"/>
    </location>
</feature>
<evidence type="ECO:0000313" key="2">
    <source>
        <dbReference type="EMBL" id="AFL76259.1"/>
    </source>
</evidence>
<evidence type="ECO:0000313" key="3">
    <source>
        <dbReference type="Proteomes" id="UP000006062"/>
    </source>
</evidence>
<dbReference type="EMBL" id="CP003154">
    <property type="protein sequence ID" value="AFL76259.1"/>
    <property type="molecule type" value="Genomic_DNA"/>
</dbReference>
<dbReference type="KEGG" id="tvi:Thivi_4462"/>
<sequence length="43" mass="4737">MISEIDSSRLAKRVDVSELEQAREDGATTGDAGTPERRNDGFR</sequence>
<evidence type="ECO:0000256" key="1">
    <source>
        <dbReference type="SAM" id="MobiDB-lite"/>
    </source>
</evidence>
<dbReference type="Proteomes" id="UP000006062">
    <property type="component" value="Chromosome"/>
</dbReference>
<keyword evidence="3" id="KW-1185">Reference proteome</keyword>
<feature type="region of interest" description="Disordered" evidence="1">
    <location>
        <begin position="1"/>
        <end position="43"/>
    </location>
</feature>
<gene>
    <name evidence="2" type="ordered locus">Thivi_4462</name>
</gene>